<keyword evidence="8 10" id="KW-0120">Carbon dioxide fixation</keyword>
<dbReference type="Pfam" id="PF00311">
    <property type="entry name" value="PEPcase"/>
    <property type="match status" value="1"/>
</dbReference>
<protein>
    <recommendedName>
        <fullName evidence="5 10">Phosphoenolpyruvate carboxylase</fullName>
        <shortName evidence="10">PEPC</shortName>
        <shortName evidence="10">PEPCase</shortName>
        <ecNumber evidence="4 10">4.1.1.31</ecNumber>
    </recommendedName>
</protein>
<evidence type="ECO:0000256" key="7">
    <source>
        <dbReference type="ARBA" id="ARBA00023239"/>
    </source>
</evidence>
<dbReference type="Proteomes" id="UP000238196">
    <property type="component" value="Unassembled WGS sequence"/>
</dbReference>
<dbReference type="Gene3D" id="1.20.1440.90">
    <property type="entry name" value="Phosphoenolpyruvate/pyruvate domain"/>
    <property type="match status" value="1"/>
</dbReference>
<feature type="active site" evidence="10 11">
    <location>
        <position position="140"/>
    </location>
</feature>
<dbReference type="InterPro" id="IPR018129">
    <property type="entry name" value="PEP_COase_Lys_AS"/>
</dbReference>
<sequence>MVDVHQPLRDNVRLLGDSLGKTIEDHLGTAILDTIETIRRLAKQGRAGDSESRARLEELLTTLSDEQILPVTRSFNQFLNLANIAEEVHRVRRRKHDSNQLMDDDTLPQQLVRLHNHGISKDDIVKQILALDIELVLTAHPTEAVRRTLIQKYDGIAECLRALDNVGDDTADGQRLVDRLKELISQAWHTNEIRTRRPTPVDEAKWGFAIIENSLWKAMPRFLRQLDESVEIATGHRLPLSAAPIRFASWMGGDRDGNPFVTSTVTREVLLLARWQAADLFSKDISDLRAELSMGDCNATLRQAVGDDEQEPYRAYLRQLSRRIEATQRWARDELAGRPADDSDILKHNEELLQPLLECDRSLRECGMDIIAEGMLRDIIHRAYVFGIHLLRLDIRQNSERHAQVFEELVAYYGWGNYAEWSEPQKQAFLLRELKDRRPLFPRDWTPSEEVQEVLATCRTAAQTPASALSAYVISMASVPSDVLAVILLLKEAGMGWNIPVAPLFETLDDLDNAQSCMQQLLDMPWYKAYTQGQQMVMIGYSDSAKDAGHLAATWGQFKAQEALTALCSERGVHLTLFHGRGGTVGRGGGPSHTAILSQPPGSVNGSIRVTEQGEMIRFKFGIPEIAVRNLELYTGAVLEATLTPAPAPKMAWRKLMDDMTAVSCREYRTMVRDNPQFVPYFRAATPEQELAKLPLGSRPAKRKVDGGVESLRAIPWIFAWTQMRLMLPTWLGSDQALARIEAQQRLDELRDMASEWRFFSAYLDMLEMVMAKTDTNTAAWYDQRLVGADLQPLGAELRTRLRDMIALYKRIRGRDELLVQNPVIKHSIGVRNPYIDPLHLLQAELMRRVRLYGEKGVPNQIDQALMVTMTGIAAGMRNTG</sequence>
<evidence type="ECO:0000256" key="4">
    <source>
        <dbReference type="ARBA" id="ARBA00012305"/>
    </source>
</evidence>
<evidence type="ECO:0000256" key="8">
    <source>
        <dbReference type="ARBA" id="ARBA00023300"/>
    </source>
</evidence>
<comment type="cofactor">
    <cofactor evidence="1 10">
        <name>Mg(2+)</name>
        <dbReference type="ChEBI" id="CHEBI:18420"/>
    </cofactor>
</comment>
<organism evidence="13 14">
    <name type="scientific">Proteobacteria bacterium 228</name>
    <dbReference type="NCBI Taxonomy" id="2083153"/>
    <lineage>
        <taxon>Bacteria</taxon>
        <taxon>Pseudomonadati</taxon>
        <taxon>Pseudomonadota</taxon>
    </lineage>
</organism>
<evidence type="ECO:0000256" key="1">
    <source>
        <dbReference type="ARBA" id="ARBA00001946"/>
    </source>
</evidence>
<comment type="catalytic activity">
    <reaction evidence="9 10">
        <text>oxaloacetate + phosphate = phosphoenolpyruvate + hydrogencarbonate</text>
        <dbReference type="Rhea" id="RHEA:28370"/>
        <dbReference type="ChEBI" id="CHEBI:16452"/>
        <dbReference type="ChEBI" id="CHEBI:17544"/>
        <dbReference type="ChEBI" id="CHEBI:43474"/>
        <dbReference type="ChEBI" id="CHEBI:58702"/>
        <dbReference type="EC" id="4.1.1.31"/>
    </reaction>
</comment>
<proteinExistence type="inferred from homology"/>
<dbReference type="PROSITE" id="PS00393">
    <property type="entry name" value="PEPCASE_2"/>
    <property type="match status" value="1"/>
</dbReference>
<keyword evidence="7 10" id="KW-0456">Lyase</keyword>
<evidence type="ECO:0000256" key="10">
    <source>
        <dbReference type="HAMAP-Rule" id="MF_00595"/>
    </source>
</evidence>
<dbReference type="InterPro" id="IPR022805">
    <property type="entry name" value="PEP_COase_bac/pln-type"/>
</dbReference>
<dbReference type="NCBIfam" id="NF000584">
    <property type="entry name" value="PRK00009.1"/>
    <property type="match status" value="1"/>
</dbReference>
<dbReference type="GO" id="GO:0005829">
    <property type="term" value="C:cytosol"/>
    <property type="evidence" value="ECO:0007669"/>
    <property type="project" value="TreeGrafter"/>
</dbReference>
<dbReference type="AlphaFoldDB" id="A0A2S5KXP7"/>
<comment type="function">
    <text evidence="2 10">Forms oxaloacetate, a four-carbon dicarboxylic acid source for the tricarboxylic acid cycle.</text>
</comment>
<comment type="caution">
    <text evidence="13">The sequence shown here is derived from an EMBL/GenBank/DDBJ whole genome shotgun (WGS) entry which is preliminary data.</text>
</comment>
<comment type="subunit">
    <text evidence="10">Homotetramer.</text>
</comment>
<evidence type="ECO:0000256" key="5">
    <source>
        <dbReference type="ARBA" id="ARBA00022419"/>
    </source>
</evidence>
<gene>
    <name evidence="10" type="primary">ppc</name>
    <name evidence="13" type="ORF">C4K68_02525</name>
</gene>
<comment type="similarity">
    <text evidence="3 10">Belongs to the PEPCase type 1 family.</text>
</comment>
<dbReference type="GO" id="GO:0008964">
    <property type="term" value="F:phosphoenolpyruvate carboxylase activity"/>
    <property type="evidence" value="ECO:0007669"/>
    <property type="project" value="UniProtKB-UniRule"/>
</dbReference>
<dbReference type="EMBL" id="PRLP01000007">
    <property type="protein sequence ID" value="PPC79046.1"/>
    <property type="molecule type" value="Genomic_DNA"/>
</dbReference>
<feature type="active site" evidence="10 12">
    <location>
        <position position="546"/>
    </location>
</feature>
<dbReference type="GO" id="GO:0006107">
    <property type="term" value="P:oxaloacetate metabolic process"/>
    <property type="evidence" value="ECO:0007669"/>
    <property type="project" value="UniProtKB-UniRule"/>
</dbReference>
<dbReference type="PANTHER" id="PTHR30523:SF6">
    <property type="entry name" value="PHOSPHOENOLPYRUVATE CARBOXYLASE"/>
    <property type="match status" value="1"/>
</dbReference>
<evidence type="ECO:0000313" key="13">
    <source>
        <dbReference type="EMBL" id="PPC79046.1"/>
    </source>
</evidence>
<evidence type="ECO:0000256" key="2">
    <source>
        <dbReference type="ARBA" id="ARBA00003670"/>
    </source>
</evidence>
<dbReference type="InterPro" id="IPR033129">
    <property type="entry name" value="PEPCASE_His_AS"/>
</dbReference>
<dbReference type="GO" id="GO:0000287">
    <property type="term" value="F:magnesium ion binding"/>
    <property type="evidence" value="ECO:0007669"/>
    <property type="project" value="UniProtKB-UniRule"/>
</dbReference>
<evidence type="ECO:0000256" key="9">
    <source>
        <dbReference type="ARBA" id="ARBA00048995"/>
    </source>
</evidence>
<dbReference type="PRINTS" id="PR00150">
    <property type="entry name" value="PEPCARBXLASE"/>
</dbReference>
<dbReference type="OrthoDB" id="5287273at2"/>
<accession>A0A2S5KXP7</accession>
<dbReference type="GO" id="GO:0015977">
    <property type="term" value="P:carbon fixation"/>
    <property type="evidence" value="ECO:0007669"/>
    <property type="project" value="UniProtKB-UniRule"/>
</dbReference>
<evidence type="ECO:0000256" key="6">
    <source>
        <dbReference type="ARBA" id="ARBA00022842"/>
    </source>
</evidence>
<reference evidence="13 14" key="1">
    <citation type="submission" date="2018-02" db="EMBL/GenBank/DDBJ databases">
        <title>novel marine gammaproteobacteria from coastal saline agro ecosystem.</title>
        <authorList>
            <person name="Krishnan R."/>
            <person name="Ramesh Kumar N."/>
        </authorList>
    </citation>
    <scope>NUCLEOTIDE SEQUENCE [LARGE SCALE GENOMIC DNA]</scope>
    <source>
        <strain evidence="13 14">228</strain>
    </source>
</reference>
<evidence type="ECO:0000256" key="12">
    <source>
        <dbReference type="PROSITE-ProRule" id="PRU10112"/>
    </source>
</evidence>
<keyword evidence="6 10" id="KW-0460">Magnesium</keyword>
<dbReference type="EC" id="4.1.1.31" evidence="4 10"/>
<evidence type="ECO:0000256" key="3">
    <source>
        <dbReference type="ARBA" id="ARBA00008346"/>
    </source>
</evidence>
<evidence type="ECO:0000256" key="11">
    <source>
        <dbReference type="PROSITE-ProRule" id="PRU10111"/>
    </source>
</evidence>
<dbReference type="HAMAP" id="MF_00595">
    <property type="entry name" value="PEPcase_type1"/>
    <property type="match status" value="1"/>
</dbReference>
<name>A0A2S5KXP7_9PROT</name>
<dbReference type="PANTHER" id="PTHR30523">
    <property type="entry name" value="PHOSPHOENOLPYRUVATE CARBOXYLASE"/>
    <property type="match status" value="1"/>
</dbReference>
<dbReference type="InterPro" id="IPR015813">
    <property type="entry name" value="Pyrv/PenolPyrv_kinase-like_dom"/>
</dbReference>
<dbReference type="PROSITE" id="PS00781">
    <property type="entry name" value="PEPCASE_1"/>
    <property type="match status" value="1"/>
</dbReference>
<evidence type="ECO:0000313" key="14">
    <source>
        <dbReference type="Proteomes" id="UP000238196"/>
    </source>
</evidence>
<dbReference type="GO" id="GO:0006099">
    <property type="term" value="P:tricarboxylic acid cycle"/>
    <property type="evidence" value="ECO:0007669"/>
    <property type="project" value="InterPro"/>
</dbReference>
<dbReference type="SUPFAM" id="SSF51621">
    <property type="entry name" value="Phosphoenolpyruvate/pyruvate domain"/>
    <property type="match status" value="1"/>
</dbReference>
<dbReference type="InterPro" id="IPR021135">
    <property type="entry name" value="PEP_COase"/>
</dbReference>